<dbReference type="PRINTS" id="PR00032">
    <property type="entry name" value="HTHARAC"/>
</dbReference>
<reference evidence="5" key="1">
    <citation type="submission" date="2016-10" db="EMBL/GenBank/DDBJ databases">
        <title>Sequence of Gallionella enrichment culture.</title>
        <authorList>
            <person name="Poehlein A."/>
            <person name="Muehling M."/>
            <person name="Daniel R."/>
        </authorList>
    </citation>
    <scope>NUCLEOTIDE SEQUENCE</scope>
</reference>
<keyword evidence="1" id="KW-0805">Transcription regulation</keyword>
<evidence type="ECO:0000259" key="4">
    <source>
        <dbReference type="PROSITE" id="PS01124"/>
    </source>
</evidence>
<gene>
    <name evidence="5" type="primary">adaA_2</name>
    <name evidence="5" type="ORF">GALL_240220</name>
</gene>
<dbReference type="GO" id="GO:0008168">
    <property type="term" value="F:methyltransferase activity"/>
    <property type="evidence" value="ECO:0007669"/>
    <property type="project" value="UniProtKB-KW"/>
</dbReference>
<dbReference type="GO" id="GO:0043565">
    <property type="term" value="F:sequence-specific DNA binding"/>
    <property type="evidence" value="ECO:0007669"/>
    <property type="project" value="InterPro"/>
</dbReference>
<dbReference type="PANTHER" id="PTHR46796">
    <property type="entry name" value="HTH-TYPE TRANSCRIPTIONAL ACTIVATOR RHAS-RELATED"/>
    <property type="match status" value="1"/>
</dbReference>
<dbReference type="PANTHER" id="PTHR46796:SF6">
    <property type="entry name" value="ARAC SUBFAMILY"/>
    <property type="match status" value="1"/>
</dbReference>
<dbReference type="PROSITE" id="PS01124">
    <property type="entry name" value="HTH_ARAC_FAMILY_2"/>
    <property type="match status" value="1"/>
</dbReference>
<dbReference type="SMART" id="SM00342">
    <property type="entry name" value="HTH_ARAC"/>
    <property type="match status" value="1"/>
</dbReference>
<evidence type="ECO:0000256" key="3">
    <source>
        <dbReference type="ARBA" id="ARBA00023163"/>
    </source>
</evidence>
<proteinExistence type="predicted"/>
<dbReference type="InterPro" id="IPR018060">
    <property type="entry name" value="HTH_AraC"/>
</dbReference>
<dbReference type="EC" id="2.1.1.-" evidence="5"/>
<dbReference type="GO" id="GO:0003700">
    <property type="term" value="F:DNA-binding transcription factor activity"/>
    <property type="evidence" value="ECO:0007669"/>
    <property type="project" value="InterPro"/>
</dbReference>
<sequence length="299" mass="33474">MPDDQFSRIFIRTDELGLIPYFPAPPVASGGGNGSYAFEHRAVDAGSLGSHTFDAHVLMLPVGQNPVRFWSRLNGRPVAGLIEPGRFRFLAHGDTLPTTWDSPLQGLFLTLPQALFAQALGESEDTRPIELISRLTPHEDRLLAHLLHAIQAYAMGQRLGGRLFEQSLLTAVAAHVSTTYGAGRRELLRGPSLPRWKHQRLRQFIQEHLSSDLNLNALAAVMNMSPYHLGRVFRATTGKTLWQFVLECRAKEAHRLIALHPNLPLSNIAEACGFESYSQFIAVFRKFYGQRPSEFRRSL</sequence>
<comment type="caution">
    <text evidence="5">The sequence shown here is derived from an EMBL/GenBank/DDBJ whole genome shotgun (WGS) entry which is preliminary data.</text>
</comment>
<dbReference type="InterPro" id="IPR020449">
    <property type="entry name" value="Tscrpt_reg_AraC-type_HTH"/>
</dbReference>
<keyword evidence="2" id="KW-0238">DNA-binding</keyword>
<dbReference type="InterPro" id="IPR050204">
    <property type="entry name" value="AraC_XylS_family_regulators"/>
</dbReference>
<keyword evidence="5" id="KW-0808">Transferase</keyword>
<dbReference type="EMBL" id="MLJW01000195">
    <property type="protein sequence ID" value="OIQ94016.1"/>
    <property type="molecule type" value="Genomic_DNA"/>
</dbReference>
<evidence type="ECO:0000313" key="5">
    <source>
        <dbReference type="EMBL" id="OIQ94016.1"/>
    </source>
</evidence>
<accession>A0A1J5RD40</accession>
<keyword evidence="3" id="KW-0804">Transcription</keyword>
<dbReference type="SUPFAM" id="SSF46689">
    <property type="entry name" value="Homeodomain-like"/>
    <property type="match status" value="2"/>
</dbReference>
<evidence type="ECO:0000256" key="1">
    <source>
        <dbReference type="ARBA" id="ARBA00023015"/>
    </source>
</evidence>
<dbReference type="Gene3D" id="1.10.10.60">
    <property type="entry name" value="Homeodomain-like"/>
    <property type="match status" value="2"/>
</dbReference>
<feature type="domain" description="HTH araC/xylS-type" evidence="4">
    <location>
        <begin position="199"/>
        <end position="298"/>
    </location>
</feature>
<organism evidence="5">
    <name type="scientific">mine drainage metagenome</name>
    <dbReference type="NCBI Taxonomy" id="410659"/>
    <lineage>
        <taxon>unclassified sequences</taxon>
        <taxon>metagenomes</taxon>
        <taxon>ecological metagenomes</taxon>
    </lineage>
</organism>
<dbReference type="GO" id="GO:0032259">
    <property type="term" value="P:methylation"/>
    <property type="evidence" value="ECO:0007669"/>
    <property type="project" value="UniProtKB-KW"/>
</dbReference>
<keyword evidence="5" id="KW-0489">Methyltransferase</keyword>
<evidence type="ECO:0000256" key="2">
    <source>
        <dbReference type="ARBA" id="ARBA00023125"/>
    </source>
</evidence>
<protein>
    <submittedName>
        <fullName evidence="5">Bifunctional transcriptional activator/DNA repair enzyme AdaA</fullName>
        <ecNumber evidence="5">2.1.1.-</ecNumber>
    </submittedName>
</protein>
<dbReference type="AlphaFoldDB" id="A0A1J5RD40"/>
<name>A0A1J5RD40_9ZZZZ</name>
<dbReference type="Pfam" id="PF12833">
    <property type="entry name" value="HTH_18"/>
    <property type="match status" value="1"/>
</dbReference>
<dbReference type="InterPro" id="IPR009057">
    <property type="entry name" value="Homeodomain-like_sf"/>
</dbReference>